<reference evidence="2" key="1">
    <citation type="thesis" date="2021" institute="BYU ScholarsArchive" country="Provo, UT, USA">
        <title>Applications of and Algorithms for Genome Assembly and Genomic Analyses with an Emphasis on Marine Teleosts.</title>
        <authorList>
            <person name="Pickett B.D."/>
        </authorList>
    </citation>
    <scope>NUCLEOTIDE SEQUENCE</scope>
    <source>
        <strain evidence="2">HI-2016</strain>
    </source>
</reference>
<proteinExistence type="predicted"/>
<evidence type="ECO:0000256" key="1">
    <source>
        <dbReference type="SAM" id="MobiDB-lite"/>
    </source>
</evidence>
<dbReference type="Proteomes" id="UP000824540">
    <property type="component" value="Unassembled WGS sequence"/>
</dbReference>
<evidence type="ECO:0000313" key="3">
    <source>
        <dbReference type="Proteomes" id="UP000824540"/>
    </source>
</evidence>
<dbReference type="OrthoDB" id="248387at2759"/>
<dbReference type="AlphaFoldDB" id="A0A8T2NWQ3"/>
<evidence type="ECO:0000313" key="2">
    <source>
        <dbReference type="EMBL" id="KAG9344574.1"/>
    </source>
</evidence>
<keyword evidence="3" id="KW-1185">Reference proteome</keyword>
<protein>
    <submittedName>
        <fullName evidence="2">Uncharacterized protein</fullName>
    </submittedName>
</protein>
<dbReference type="EMBL" id="JAFBMS010000020">
    <property type="protein sequence ID" value="KAG9344574.1"/>
    <property type="molecule type" value="Genomic_DNA"/>
</dbReference>
<sequence>MPAAEQPGQGWVQHGAKDIEERGLQIHGSRMQQGYGSEQMRVLVAQRPHQDGASTASSERCKRGPGHAQAKEPLDASCKGGLWLYCTQVQTKDAVTPEALHTAVDPVENEYWLRRFREAPELHQETPGFLAAWGPQTGSQHALPWGDSNPLQNSISIVSSVCTKNLFHIVLT</sequence>
<gene>
    <name evidence="2" type="ORF">JZ751_011246</name>
</gene>
<name>A0A8T2NWQ3_9TELE</name>
<organism evidence="2 3">
    <name type="scientific">Albula glossodonta</name>
    <name type="common">roundjaw bonefish</name>
    <dbReference type="NCBI Taxonomy" id="121402"/>
    <lineage>
        <taxon>Eukaryota</taxon>
        <taxon>Metazoa</taxon>
        <taxon>Chordata</taxon>
        <taxon>Craniata</taxon>
        <taxon>Vertebrata</taxon>
        <taxon>Euteleostomi</taxon>
        <taxon>Actinopterygii</taxon>
        <taxon>Neopterygii</taxon>
        <taxon>Teleostei</taxon>
        <taxon>Albuliformes</taxon>
        <taxon>Albulidae</taxon>
        <taxon>Albula</taxon>
    </lineage>
</organism>
<comment type="caution">
    <text evidence="2">The sequence shown here is derived from an EMBL/GenBank/DDBJ whole genome shotgun (WGS) entry which is preliminary data.</text>
</comment>
<feature type="region of interest" description="Disordered" evidence="1">
    <location>
        <begin position="47"/>
        <end position="73"/>
    </location>
</feature>
<accession>A0A8T2NWQ3</accession>